<dbReference type="OrthoDB" id="8564332at2"/>
<proteinExistence type="predicted"/>
<gene>
    <name evidence="1" type="ORF">DFR44_101150</name>
</gene>
<comment type="caution">
    <text evidence="1">The sequence shown here is derived from an EMBL/GenBank/DDBJ whole genome shotgun (WGS) entry which is preliminary data.</text>
</comment>
<reference evidence="1 2" key="1">
    <citation type="submission" date="2019-03" db="EMBL/GenBank/DDBJ databases">
        <title>Genomic Encyclopedia of Type Strains, Phase IV (KMG-IV): sequencing the most valuable type-strain genomes for metagenomic binning, comparative biology and taxonomic classification.</title>
        <authorList>
            <person name="Goeker M."/>
        </authorList>
    </citation>
    <scope>NUCLEOTIDE SEQUENCE [LARGE SCALE GENOMIC DNA]</scope>
    <source>
        <strain evidence="1 2">DSM 102852</strain>
    </source>
</reference>
<name>A0A4V6PY52_9BURK</name>
<protein>
    <recommendedName>
        <fullName evidence="3">DUF5679 domain-containing protein</fullName>
    </recommendedName>
</protein>
<organism evidence="1 2">
    <name type="scientific">Hydromonas duriensis</name>
    <dbReference type="NCBI Taxonomy" id="1527608"/>
    <lineage>
        <taxon>Bacteria</taxon>
        <taxon>Pseudomonadati</taxon>
        <taxon>Pseudomonadota</taxon>
        <taxon>Betaproteobacteria</taxon>
        <taxon>Burkholderiales</taxon>
        <taxon>Burkholderiaceae</taxon>
        <taxon>Hydromonas</taxon>
    </lineage>
</organism>
<accession>A0A4V6PY52</accession>
<evidence type="ECO:0008006" key="3">
    <source>
        <dbReference type="Google" id="ProtNLM"/>
    </source>
</evidence>
<dbReference type="Proteomes" id="UP000294480">
    <property type="component" value="Unassembled WGS sequence"/>
</dbReference>
<dbReference type="EMBL" id="SNZE01000001">
    <property type="protein sequence ID" value="TDR33100.1"/>
    <property type="molecule type" value="Genomic_DNA"/>
</dbReference>
<keyword evidence="2" id="KW-1185">Reference proteome</keyword>
<dbReference type="RefSeq" id="WP_133618785.1">
    <property type="nucleotide sequence ID" value="NZ_SNZE01000001.1"/>
</dbReference>
<sequence length="77" mass="8494">MTLKLPKFTPLAAQLWSLLPIDTKKVILSNVYCTHCRNNTVMFNATGKSEHGDLILKGQCAICMGQVGRLVEADAFK</sequence>
<evidence type="ECO:0000313" key="2">
    <source>
        <dbReference type="Proteomes" id="UP000294480"/>
    </source>
</evidence>
<evidence type="ECO:0000313" key="1">
    <source>
        <dbReference type="EMBL" id="TDR33100.1"/>
    </source>
</evidence>
<dbReference type="AlphaFoldDB" id="A0A4V6PY52"/>